<dbReference type="PANTHER" id="PTHR10981:SF7">
    <property type="entry name" value="BATTENIN"/>
    <property type="match status" value="1"/>
</dbReference>
<evidence type="ECO:0000256" key="4">
    <source>
        <dbReference type="ARBA" id="ARBA00022989"/>
    </source>
</evidence>
<name>A0A836I4H5_9TRYP</name>
<keyword evidence="3 7" id="KW-0812">Transmembrane</keyword>
<dbReference type="PANTHER" id="PTHR10981">
    <property type="entry name" value="BATTENIN"/>
    <property type="match status" value="1"/>
</dbReference>
<dbReference type="InterPro" id="IPR036259">
    <property type="entry name" value="MFS_trans_sf"/>
</dbReference>
<dbReference type="PRINTS" id="PR01315">
    <property type="entry name" value="BATTENIN"/>
</dbReference>
<feature type="region of interest" description="Disordered" evidence="6">
    <location>
        <begin position="1"/>
        <end position="28"/>
    </location>
</feature>
<dbReference type="Pfam" id="PF02487">
    <property type="entry name" value="CLN3"/>
    <property type="match status" value="1"/>
</dbReference>
<evidence type="ECO:0000256" key="2">
    <source>
        <dbReference type="ARBA" id="ARBA00007467"/>
    </source>
</evidence>
<evidence type="ECO:0000256" key="5">
    <source>
        <dbReference type="ARBA" id="ARBA00023136"/>
    </source>
</evidence>
<dbReference type="SUPFAM" id="SSF103473">
    <property type="entry name" value="MFS general substrate transporter"/>
    <property type="match status" value="1"/>
</dbReference>
<protein>
    <recommendedName>
        <fullName evidence="10">Battenin</fullName>
    </recommendedName>
</protein>
<dbReference type="GO" id="GO:0005773">
    <property type="term" value="C:vacuole"/>
    <property type="evidence" value="ECO:0007669"/>
    <property type="project" value="UniProtKB-ARBA"/>
</dbReference>
<feature type="compositionally biased region" description="Basic and acidic residues" evidence="6">
    <location>
        <begin position="558"/>
        <end position="576"/>
    </location>
</feature>
<dbReference type="GeneID" id="94290393"/>
<evidence type="ECO:0000313" key="8">
    <source>
        <dbReference type="EMBL" id="KAG5504884.1"/>
    </source>
</evidence>
<dbReference type="Proteomes" id="UP000674318">
    <property type="component" value="Unassembled WGS sequence"/>
</dbReference>
<feature type="transmembrane region" description="Helical" evidence="7">
    <location>
        <begin position="406"/>
        <end position="424"/>
    </location>
</feature>
<keyword evidence="4 7" id="KW-1133">Transmembrane helix</keyword>
<gene>
    <name evidence="8" type="ORF">JKF63_04330</name>
</gene>
<feature type="transmembrane region" description="Helical" evidence="7">
    <location>
        <begin position="231"/>
        <end position="251"/>
    </location>
</feature>
<sequence>MADVDKKSGPGLAEVEMGSTTLEGSTTKREEKAAVVGGLLEQTPAANGEEGERYIRDLKTLDRLFKSTVVRNSFFLWMVGFINNFHYCLINSAASDLAKFYGLKNLMPLIVMANVVFGIFARIVNMCIATRVSYNVRITAMTVASVLGILLVSFASQLGNHHNELSFTVMLIGVVFLGTASNYGECVVLTFLQRYPNSIVGAWSSGTGISGVAAALILLGLSSANLTDQETFLATLPLCIVYWLCFTVGMVSPHKVLVATLASGKKKDIVIHFLDGDDEEKISMLREKTLARDDVVSVTDDYEIKMIMNLLGVSWRRSPVIPMPELDAEEVEPEDDSYHPRCCGLFSRNNGVCRWWRRNGPDLVLMHKAMLWFFFNLAVVYVAEYAAQLMADFSFYCEEGWNNNFWLRKSYVVCQFCYQLGVLISRSSLLIVKIPYVGVISIIQVINALGWIIQANVLYIKGHTRDRQVGMSFLLFGWMFFIGLMGGASYVNVFYLILKRSTKMREREERQTVCAYLESKGHDVSNLEDAEGHSRTEGHSCDAGAERFHEQSNPSYSGKKEPTRPKSRDLSDSLHGHLKGMDLTKEELDEITAIHRNLNDVWTGRREAGMNIGALYATIGITIGTVIDLILTNTVVKGGHKC</sequence>
<accession>A0A836I4H5</accession>
<evidence type="ECO:0000313" key="9">
    <source>
        <dbReference type="Proteomes" id="UP000674318"/>
    </source>
</evidence>
<evidence type="ECO:0000256" key="7">
    <source>
        <dbReference type="SAM" id="Phobius"/>
    </source>
</evidence>
<evidence type="ECO:0000256" key="3">
    <source>
        <dbReference type="ARBA" id="ARBA00022692"/>
    </source>
</evidence>
<feature type="transmembrane region" description="Helical" evidence="7">
    <location>
        <begin position="199"/>
        <end position="219"/>
    </location>
</feature>
<feature type="transmembrane region" description="Helical" evidence="7">
    <location>
        <begin position="364"/>
        <end position="386"/>
    </location>
</feature>
<evidence type="ECO:0000256" key="1">
    <source>
        <dbReference type="ARBA" id="ARBA00004127"/>
    </source>
</evidence>
<evidence type="ECO:0000256" key="6">
    <source>
        <dbReference type="SAM" id="MobiDB-lite"/>
    </source>
</evidence>
<dbReference type="GO" id="GO:0016020">
    <property type="term" value="C:membrane"/>
    <property type="evidence" value="ECO:0007669"/>
    <property type="project" value="InterPro"/>
</dbReference>
<feature type="transmembrane region" description="Helical" evidence="7">
    <location>
        <begin position="473"/>
        <end position="498"/>
    </location>
</feature>
<dbReference type="OrthoDB" id="246817at2759"/>
<comment type="similarity">
    <text evidence="2">Belongs to the battenin family.</text>
</comment>
<feature type="transmembrane region" description="Helical" evidence="7">
    <location>
        <begin position="436"/>
        <end position="453"/>
    </location>
</feature>
<feature type="region of interest" description="Disordered" evidence="6">
    <location>
        <begin position="548"/>
        <end position="576"/>
    </location>
</feature>
<feature type="transmembrane region" description="Helical" evidence="7">
    <location>
        <begin position="136"/>
        <end position="155"/>
    </location>
</feature>
<evidence type="ECO:0008006" key="10">
    <source>
        <dbReference type="Google" id="ProtNLM"/>
    </source>
</evidence>
<dbReference type="GO" id="GO:0012505">
    <property type="term" value="C:endomembrane system"/>
    <property type="evidence" value="ECO:0007669"/>
    <property type="project" value="UniProtKB-SubCell"/>
</dbReference>
<dbReference type="RefSeq" id="XP_067757145.1">
    <property type="nucleotide sequence ID" value="XM_067900316.1"/>
</dbReference>
<dbReference type="EMBL" id="JAFJZO010000022">
    <property type="protein sequence ID" value="KAG5504884.1"/>
    <property type="molecule type" value="Genomic_DNA"/>
</dbReference>
<dbReference type="KEGG" id="phet:94290393"/>
<feature type="transmembrane region" description="Helical" evidence="7">
    <location>
        <begin position="106"/>
        <end position="124"/>
    </location>
</feature>
<proteinExistence type="inferred from homology"/>
<feature type="transmembrane region" description="Helical" evidence="7">
    <location>
        <begin position="74"/>
        <end position="94"/>
    </location>
</feature>
<comment type="caution">
    <text evidence="8">The sequence shown here is derived from an EMBL/GenBank/DDBJ whole genome shotgun (WGS) entry which is preliminary data.</text>
</comment>
<feature type="transmembrane region" description="Helical" evidence="7">
    <location>
        <begin position="167"/>
        <end position="192"/>
    </location>
</feature>
<keyword evidence="9" id="KW-1185">Reference proteome</keyword>
<dbReference type="InterPro" id="IPR003492">
    <property type="entry name" value="Battenin_disease_Cln3"/>
</dbReference>
<organism evidence="8 9">
    <name type="scientific">Porcisia hertigi</name>
    <dbReference type="NCBI Taxonomy" id="2761500"/>
    <lineage>
        <taxon>Eukaryota</taxon>
        <taxon>Discoba</taxon>
        <taxon>Euglenozoa</taxon>
        <taxon>Kinetoplastea</taxon>
        <taxon>Metakinetoplastina</taxon>
        <taxon>Trypanosomatida</taxon>
        <taxon>Trypanosomatidae</taxon>
        <taxon>Leishmaniinae</taxon>
        <taxon>Porcisia</taxon>
    </lineage>
</organism>
<keyword evidence="5 7" id="KW-0472">Membrane</keyword>
<reference evidence="8 9" key="1">
    <citation type="submission" date="2021-02" db="EMBL/GenBank/DDBJ databases">
        <title>Porcisia hertigi Genome sequencing and assembly.</title>
        <authorList>
            <person name="Almutairi H."/>
            <person name="Gatherer D."/>
        </authorList>
    </citation>
    <scope>NUCLEOTIDE SEQUENCE [LARGE SCALE GENOMIC DNA]</scope>
    <source>
        <strain evidence="8 9">C119</strain>
    </source>
</reference>
<comment type="subcellular location">
    <subcellularLocation>
        <location evidence="1">Endomembrane system</location>
        <topology evidence="1">Multi-pass membrane protein</topology>
    </subcellularLocation>
</comment>
<dbReference type="AlphaFoldDB" id="A0A836I4H5"/>